<dbReference type="InterPro" id="IPR026444">
    <property type="entry name" value="Secre_tail"/>
</dbReference>
<dbReference type="Pfam" id="PF18962">
    <property type="entry name" value="Por_Secre_tail"/>
    <property type="match status" value="1"/>
</dbReference>
<dbReference type="SUPFAM" id="SSF51445">
    <property type="entry name" value="(Trans)glycosidases"/>
    <property type="match status" value="1"/>
</dbReference>
<dbReference type="PANTHER" id="PTHR43405:SF1">
    <property type="entry name" value="GLYCOSYL HYDROLASE DIGH"/>
    <property type="match status" value="1"/>
</dbReference>
<evidence type="ECO:0000256" key="1">
    <source>
        <dbReference type="ARBA" id="ARBA00022729"/>
    </source>
</evidence>
<dbReference type="PANTHER" id="PTHR43405">
    <property type="entry name" value="GLYCOSYL HYDROLASE DIGH"/>
    <property type="match status" value="1"/>
</dbReference>
<dbReference type="Pfam" id="PF02638">
    <property type="entry name" value="GHL10"/>
    <property type="match status" value="1"/>
</dbReference>
<name>A0A923SHU2_9BACT</name>
<dbReference type="NCBIfam" id="TIGR04183">
    <property type="entry name" value="Por_Secre_tail"/>
    <property type="match status" value="1"/>
</dbReference>
<gene>
    <name evidence="4" type="ORF">H8S84_03580</name>
</gene>
<evidence type="ECO:0000313" key="5">
    <source>
        <dbReference type="Proteomes" id="UP000603640"/>
    </source>
</evidence>
<evidence type="ECO:0000259" key="2">
    <source>
        <dbReference type="Pfam" id="PF02638"/>
    </source>
</evidence>
<comment type="caution">
    <text evidence="4">The sequence shown here is derived from an EMBL/GenBank/DDBJ whole genome shotgun (WGS) entry which is preliminary data.</text>
</comment>
<feature type="domain" description="Secretion system C-terminal sorting" evidence="3">
    <location>
        <begin position="527"/>
        <end position="603"/>
    </location>
</feature>
<dbReference type="InterPro" id="IPR013783">
    <property type="entry name" value="Ig-like_fold"/>
</dbReference>
<dbReference type="Proteomes" id="UP000603640">
    <property type="component" value="Unassembled WGS sequence"/>
</dbReference>
<protein>
    <submittedName>
        <fullName evidence="4">Family 10 glycosylhydrolase</fullName>
    </submittedName>
</protein>
<dbReference type="InterPro" id="IPR052177">
    <property type="entry name" value="Divisome_Glycosyl_Hydrolase"/>
</dbReference>
<keyword evidence="5" id="KW-1185">Reference proteome</keyword>
<evidence type="ECO:0000259" key="3">
    <source>
        <dbReference type="Pfam" id="PF18962"/>
    </source>
</evidence>
<dbReference type="InterPro" id="IPR017853">
    <property type="entry name" value="GH"/>
</dbReference>
<dbReference type="AlphaFoldDB" id="A0A923SHU2"/>
<dbReference type="InterPro" id="IPR003790">
    <property type="entry name" value="GHL10"/>
</dbReference>
<keyword evidence="1" id="KW-0732">Signal</keyword>
<proteinExistence type="predicted"/>
<organism evidence="4 5">
    <name type="scientific">Pontibacter cellulosilyticus</name>
    <dbReference type="NCBI Taxonomy" id="1720253"/>
    <lineage>
        <taxon>Bacteria</taxon>
        <taxon>Pseudomonadati</taxon>
        <taxon>Bacteroidota</taxon>
        <taxon>Cytophagia</taxon>
        <taxon>Cytophagales</taxon>
        <taxon>Hymenobacteraceae</taxon>
        <taxon>Pontibacter</taxon>
    </lineage>
</organism>
<dbReference type="Gene3D" id="2.60.40.10">
    <property type="entry name" value="Immunoglobulins"/>
    <property type="match status" value="1"/>
</dbReference>
<dbReference type="Gene3D" id="3.20.20.80">
    <property type="entry name" value="Glycosidases"/>
    <property type="match status" value="1"/>
</dbReference>
<dbReference type="EMBL" id="JACRVF010000001">
    <property type="protein sequence ID" value="MBC5991912.1"/>
    <property type="molecule type" value="Genomic_DNA"/>
</dbReference>
<sequence>MKFTSLITSALSFKAKYLIILFILCLQLTSVFAQELPNREFRGVWVATVSNLDWPQQGASAETQKTALRTLFDKIKEANLNVVFLQVRTECDAFYNSGKEPWSRFLTGQQGVNPGYDPLAFAIEEAHKRGLELHAWINPFRVNSSTSSSIVYASNHVSKAKPEWLLSFSTGKKILNPGIPEVRNYIASVVQEIAENYAVDGIHFDDYFYPYPENNFTGITTEDSQTYSQFGTGFTSIGDWRRHNINETIRLANEAVKNARPTARFGVSPFGIWKNGTPTGITGMDAYSAIYADALNWLENQYVDYLSPQLYWAIGGSQDYRKLLEWWSDKAYTSSRHLYAGHALYKTTYSEQEVPNQINITRQNRHKNALGDVLYRATNLKDNALNIHTLLQNTTYKYPAAPPAMNWKNGTPPAAPQALTAAINETTGDIEFTWQRNPANSDTHKRYVLYTSATPPTSIAEIQDGSVRALEVAESFTMAAADVPPNASYWVVTELNAGNLESELSNVATVGNVASIRNIARESVLKVYPNPATRVVYLDLKLKRNSLVKVELVAIDGKVRGRAVQKRYEAGNHTITINRDKLPAGIYALVINIDRQRVTKRVVLK</sequence>
<accession>A0A923SHU2</accession>
<feature type="domain" description="Glycosyl hydrolase-like 10" evidence="2">
    <location>
        <begin position="40"/>
        <end position="349"/>
    </location>
</feature>
<reference evidence="4" key="1">
    <citation type="submission" date="2020-08" db="EMBL/GenBank/DDBJ databases">
        <title>Pontibacter sp. SD6 16S ribosomal RNA gene Genome sequencing and assembly.</title>
        <authorList>
            <person name="Kang M."/>
        </authorList>
    </citation>
    <scope>NUCLEOTIDE SEQUENCE</scope>
    <source>
        <strain evidence="4">SD6</strain>
    </source>
</reference>
<evidence type="ECO:0000313" key="4">
    <source>
        <dbReference type="EMBL" id="MBC5991912.1"/>
    </source>
</evidence>
<dbReference type="RefSeq" id="WP_187065886.1">
    <property type="nucleotide sequence ID" value="NZ_JACRVF010000001.1"/>
</dbReference>